<feature type="signal peptide" evidence="1">
    <location>
        <begin position="1"/>
        <end position="22"/>
    </location>
</feature>
<geneLocation type="mitochondrion" evidence="2"/>
<evidence type="ECO:0000313" key="3">
    <source>
        <dbReference type="Proteomes" id="UP000290189"/>
    </source>
</evidence>
<accession>A0A3P3YNU8</accession>
<evidence type="ECO:0000256" key="1">
    <source>
        <dbReference type="SAM" id="SignalP"/>
    </source>
</evidence>
<sequence length="607" mass="68779">MASARVLVVFLASCSLVEFGRAWHLDDNPRNCLGTRLAVDLTPVLLSNLDNADVRNLTQLSRNLTLSACARDALVIRRQWEMLFKPESRQESLLTYFEDSQAMHQLRNYVSEEWARGSLRRRRVALRPQILLLNHLFDSGHAGGYPRHFETILKTLAVDWRLADGYALGVAVRHTSKQYDDVQHRERALHAVQFLLEHGVAFLNDERLDGYAASASERIAASDVLPVTYDEQDEITSALLLLLPERDRNLVRMALSGLASLDIANQIEEPDMNVNHDLLKVLVAHGMEINDPRPAGDRTVRPESELLEAAVYADDYRTANLLLTLGAGVQFVHPTSTPGQNPISSNDEVLAFAENLMTFDPYYQDMEVPYTLLASQFEPWRQRLGLVGVNKPVLLETCLKALRRRFGAEFDENDFKRRVLVLAISSQISPVFSFEQLVGMFDEDTVILSGAGVSALTAFDVCDVDDPVRVLDRLARHATDAQVQAALRHVNEDGYTIFHKECMTGDIIRWILRRASNWNWVREALQRRDTRSRPHSDHASCMELWMRRSRDVRLGTRILSILRELAAAANGTMSPYEIVRMSCGGSRRDQDTFLLWLRDYIGQQVTG</sequence>
<feature type="chain" id="PRO_5018203079" description="F-box domain-containing protein" evidence="1">
    <location>
        <begin position="23"/>
        <end position="607"/>
    </location>
</feature>
<keyword evidence="2" id="KW-0496">Mitochondrion</keyword>
<evidence type="ECO:0008006" key="4">
    <source>
        <dbReference type="Google" id="ProtNLM"/>
    </source>
</evidence>
<name>A0A3P3YNU8_PLABS</name>
<organism evidence="2 3">
    <name type="scientific">Plasmodiophora brassicae</name>
    <name type="common">Clubroot disease agent</name>
    <dbReference type="NCBI Taxonomy" id="37360"/>
    <lineage>
        <taxon>Eukaryota</taxon>
        <taxon>Sar</taxon>
        <taxon>Rhizaria</taxon>
        <taxon>Endomyxa</taxon>
        <taxon>Phytomyxea</taxon>
        <taxon>Plasmodiophorida</taxon>
        <taxon>Plasmodiophoridae</taxon>
        <taxon>Plasmodiophora</taxon>
    </lineage>
</organism>
<proteinExistence type="predicted"/>
<gene>
    <name evidence="2" type="ORF">PLBR_LOCUS8964</name>
</gene>
<keyword evidence="1" id="KW-0732">Signal</keyword>
<evidence type="ECO:0000313" key="2">
    <source>
        <dbReference type="EMBL" id="SPR01749.1"/>
    </source>
</evidence>
<dbReference type="AlphaFoldDB" id="A0A3P3YNU8"/>
<dbReference type="EMBL" id="OVEO01000019">
    <property type="protein sequence ID" value="SPR01749.1"/>
    <property type="molecule type" value="Genomic_DNA"/>
</dbReference>
<dbReference type="Proteomes" id="UP000290189">
    <property type="component" value="Unassembled WGS sequence"/>
</dbReference>
<reference evidence="2 3" key="1">
    <citation type="submission" date="2018-03" db="EMBL/GenBank/DDBJ databases">
        <authorList>
            <person name="Fogelqvist J."/>
        </authorList>
    </citation>
    <scope>NUCLEOTIDE SEQUENCE [LARGE SCALE GENOMIC DNA]</scope>
</reference>
<protein>
    <recommendedName>
        <fullName evidence="4">F-box domain-containing protein</fullName>
    </recommendedName>
</protein>